<dbReference type="Proteomes" id="UP000291343">
    <property type="component" value="Unassembled WGS sequence"/>
</dbReference>
<evidence type="ECO:0000313" key="2">
    <source>
        <dbReference type="EMBL" id="RZF38860.1"/>
    </source>
</evidence>
<proteinExistence type="predicted"/>
<name>A0A482X0L9_LAOST</name>
<reference evidence="2 3" key="1">
    <citation type="journal article" date="2017" name="Gigascience">
        <title>Genome sequence of the small brown planthopper, Laodelphax striatellus.</title>
        <authorList>
            <person name="Zhu J."/>
            <person name="Jiang F."/>
            <person name="Wang X."/>
            <person name="Yang P."/>
            <person name="Bao Y."/>
            <person name="Zhao W."/>
            <person name="Wang W."/>
            <person name="Lu H."/>
            <person name="Wang Q."/>
            <person name="Cui N."/>
            <person name="Li J."/>
            <person name="Chen X."/>
            <person name="Luo L."/>
            <person name="Yu J."/>
            <person name="Kang L."/>
            <person name="Cui F."/>
        </authorList>
    </citation>
    <scope>NUCLEOTIDE SEQUENCE [LARGE SCALE GENOMIC DNA]</scope>
    <source>
        <strain evidence="2">Lst14</strain>
    </source>
</reference>
<evidence type="ECO:0000313" key="3">
    <source>
        <dbReference type="Proteomes" id="UP000291343"/>
    </source>
</evidence>
<dbReference type="AlphaFoldDB" id="A0A482X0L9"/>
<dbReference type="InParanoid" id="A0A482X0L9"/>
<comment type="caution">
    <text evidence="2">The sequence shown here is derived from an EMBL/GenBank/DDBJ whole genome shotgun (WGS) entry which is preliminary data.</text>
</comment>
<sequence>VRHKQVDKGCKQTAPGPDQRRDHQSARPAAPAPLHPPAAQPATADGSRLRLCAQGQLLPT</sequence>
<feature type="compositionally biased region" description="Basic and acidic residues" evidence="1">
    <location>
        <begin position="1"/>
        <end position="10"/>
    </location>
</feature>
<feature type="compositionally biased region" description="Pro residues" evidence="1">
    <location>
        <begin position="30"/>
        <end position="39"/>
    </location>
</feature>
<evidence type="ECO:0000256" key="1">
    <source>
        <dbReference type="SAM" id="MobiDB-lite"/>
    </source>
</evidence>
<organism evidence="2 3">
    <name type="scientific">Laodelphax striatellus</name>
    <name type="common">Small brown planthopper</name>
    <name type="synonym">Delphax striatella</name>
    <dbReference type="NCBI Taxonomy" id="195883"/>
    <lineage>
        <taxon>Eukaryota</taxon>
        <taxon>Metazoa</taxon>
        <taxon>Ecdysozoa</taxon>
        <taxon>Arthropoda</taxon>
        <taxon>Hexapoda</taxon>
        <taxon>Insecta</taxon>
        <taxon>Pterygota</taxon>
        <taxon>Neoptera</taxon>
        <taxon>Paraneoptera</taxon>
        <taxon>Hemiptera</taxon>
        <taxon>Auchenorrhyncha</taxon>
        <taxon>Fulgoroidea</taxon>
        <taxon>Delphacidae</taxon>
        <taxon>Criomorphinae</taxon>
        <taxon>Laodelphax</taxon>
    </lineage>
</organism>
<accession>A0A482X0L9</accession>
<feature type="region of interest" description="Disordered" evidence="1">
    <location>
        <begin position="1"/>
        <end position="47"/>
    </location>
</feature>
<keyword evidence="3" id="KW-1185">Reference proteome</keyword>
<feature type="non-terminal residue" evidence="2">
    <location>
        <position position="60"/>
    </location>
</feature>
<protein>
    <submittedName>
        <fullName evidence="2">Uncharacterized protein</fullName>
    </submittedName>
</protein>
<feature type="non-terminal residue" evidence="2">
    <location>
        <position position="1"/>
    </location>
</feature>
<dbReference type="EMBL" id="QKKF02021483">
    <property type="protein sequence ID" value="RZF38860.1"/>
    <property type="molecule type" value="Genomic_DNA"/>
</dbReference>
<gene>
    <name evidence="2" type="ORF">LSTR_LSTR017609</name>
</gene>